<proteinExistence type="predicted"/>
<accession>I0Z0L8</accession>
<evidence type="ECO:0000256" key="1">
    <source>
        <dbReference type="SAM" id="MobiDB-lite"/>
    </source>
</evidence>
<feature type="compositionally biased region" description="Low complexity" evidence="1">
    <location>
        <begin position="299"/>
        <end position="318"/>
    </location>
</feature>
<dbReference type="RefSeq" id="XP_005648731.1">
    <property type="nucleotide sequence ID" value="XM_005648674.1"/>
</dbReference>
<comment type="caution">
    <text evidence="2">The sequence shown here is derived from an EMBL/GenBank/DDBJ whole genome shotgun (WGS) entry which is preliminary data.</text>
</comment>
<feature type="compositionally biased region" description="Basic residues" evidence="1">
    <location>
        <begin position="476"/>
        <end position="485"/>
    </location>
</feature>
<feature type="compositionally biased region" description="Gly residues" evidence="1">
    <location>
        <begin position="321"/>
        <end position="335"/>
    </location>
</feature>
<evidence type="ECO:0000313" key="3">
    <source>
        <dbReference type="Proteomes" id="UP000007264"/>
    </source>
</evidence>
<feature type="region of interest" description="Disordered" evidence="1">
    <location>
        <begin position="246"/>
        <end position="356"/>
    </location>
</feature>
<feature type="region of interest" description="Disordered" evidence="1">
    <location>
        <begin position="473"/>
        <end position="495"/>
    </location>
</feature>
<dbReference type="KEGG" id="csl:COCSUDRAFT_62697"/>
<name>I0Z0L8_COCSC</name>
<dbReference type="Proteomes" id="UP000007264">
    <property type="component" value="Unassembled WGS sequence"/>
</dbReference>
<evidence type="ECO:0000313" key="2">
    <source>
        <dbReference type="EMBL" id="EIE24187.1"/>
    </source>
</evidence>
<dbReference type="GeneID" id="17042384"/>
<dbReference type="EMBL" id="AGSI01000006">
    <property type="protein sequence ID" value="EIE24187.1"/>
    <property type="molecule type" value="Genomic_DNA"/>
</dbReference>
<organism evidence="2 3">
    <name type="scientific">Coccomyxa subellipsoidea (strain C-169)</name>
    <name type="common">Green microalga</name>
    <dbReference type="NCBI Taxonomy" id="574566"/>
    <lineage>
        <taxon>Eukaryota</taxon>
        <taxon>Viridiplantae</taxon>
        <taxon>Chlorophyta</taxon>
        <taxon>core chlorophytes</taxon>
        <taxon>Trebouxiophyceae</taxon>
        <taxon>Trebouxiophyceae incertae sedis</taxon>
        <taxon>Coccomyxaceae</taxon>
        <taxon>Coccomyxa</taxon>
        <taxon>Coccomyxa subellipsoidea</taxon>
    </lineage>
</organism>
<gene>
    <name evidence="2" type="ORF">COCSUDRAFT_62697</name>
</gene>
<reference evidence="2 3" key="1">
    <citation type="journal article" date="2012" name="Genome Biol.">
        <title>The genome of the polar eukaryotic microalga coccomyxa subellipsoidea reveals traits of cold adaptation.</title>
        <authorList>
            <person name="Blanc G."/>
            <person name="Agarkova I."/>
            <person name="Grimwood J."/>
            <person name="Kuo A."/>
            <person name="Brueggeman A."/>
            <person name="Dunigan D."/>
            <person name="Gurnon J."/>
            <person name="Ladunga I."/>
            <person name="Lindquist E."/>
            <person name="Lucas S."/>
            <person name="Pangilinan J."/>
            <person name="Proschold T."/>
            <person name="Salamov A."/>
            <person name="Schmutz J."/>
            <person name="Weeks D."/>
            <person name="Yamada T."/>
            <person name="Claverie J.M."/>
            <person name="Grigoriev I."/>
            <person name="Van Etten J."/>
            <person name="Lomsadze A."/>
            <person name="Borodovsky M."/>
        </authorList>
    </citation>
    <scope>NUCLEOTIDE SEQUENCE [LARGE SCALE GENOMIC DNA]</scope>
    <source>
        <strain evidence="2 3">C-169</strain>
    </source>
</reference>
<feature type="compositionally biased region" description="Low complexity" evidence="1">
    <location>
        <begin position="265"/>
        <end position="289"/>
    </location>
</feature>
<sequence>MLVTVNTSNDIKSRASKGLAGLAGPNWLNIEEVLPAFQVQAKMQAQRFKDQTFEQLEKLVQIKVLEEFLDVAIKGRKGKLPYNSLPDHDSVVRIAPWFPADVAYKRPREMEPVESAEVFKAIMEHAAQPANDLLLKRLTAKVGSLGFDPLAQQAILAAMRRFNGSVGNDEVQQDVAGDASAPGVVKVDGQWLLDGEGTTQGGIKQCQVSLLPQAEHNKMYVRDGTITLCKTTIALHDLHNAVHAAGVSSEGTPDATASGEDAQLSAGAVPDGGADVAEGGAASELAASGGCQGRDLPVPSDSPADGAGAAADLGSDAGVQVSGGTGVATEGGDGVAGDPDAAACSMEERSTVRQLRQRRVGSALPAGDCAAIEGVPAPPRPAAYGSTTRRGARLAGGARIQQTCGQAASTGGPAETATIPVRRVHWADAAHDSTGDVARLGNFPGRVCTASPATPGTMAAAHVLSMELPAGVAPARKSKRPHKPSTRITAVAYGP</sequence>
<keyword evidence="3" id="KW-1185">Reference proteome</keyword>
<protein>
    <submittedName>
        <fullName evidence="2">Uncharacterized protein</fullName>
    </submittedName>
</protein>
<dbReference type="AlphaFoldDB" id="I0Z0L8"/>